<dbReference type="PROSITE" id="PS51296">
    <property type="entry name" value="RIESKE"/>
    <property type="match status" value="1"/>
</dbReference>
<evidence type="ECO:0000256" key="1">
    <source>
        <dbReference type="ARBA" id="ARBA00022714"/>
    </source>
</evidence>
<dbReference type="Pfam" id="PF00355">
    <property type="entry name" value="Rieske"/>
    <property type="match status" value="1"/>
</dbReference>
<gene>
    <name evidence="6" type="ORF">BZG02_13500</name>
</gene>
<name>A0A2N3HW95_9BACT</name>
<dbReference type="CDD" id="cd03467">
    <property type="entry name" value="Rieske"/>
    <property type="match status" value="1"/>
</dbReference>
<evidence type="ECO:0000256" key="4">
    <source>
        <dbReference type="ARBA" id="ARBA00023014"/>
    </source>
</evidence>
<proteinExistence type="predicted"/>
<dbReference type="GO" id="GO:0051537">
    <property type="term" value="F:2 iron, 2 sulfur cluster binding"/>
    <property type="evidence" value="ECO:0007669"/>
    <property type="project" value="UniProtKB-KW"/>
</dbReference>
<keyword evidence="3" id="KW-0408">Iron</keyword>
<accession>A0A2N3HW95</accession>
<keyword evidence="7" id="KW-1185">Reference proteome</keyword>
<evidence type="ECO:0000313" key="7">
    <source>
        <dbReference type="Proteomes" id="UP000233535"/>
    </source>
</evidence>
<organism evidence="6 7">
    <name type="scientific">Labilibaculum filiforme</name>
    <dbReference type="NCBI Taxonomy" id="1940526"/>
    <lineage>
        <taxon>Bacteria</taxon>
        <taxon>Pseudomonadati</taxon>
        <taxon>Bacteroidota</taxon>
        <taxon>Bacteroidia</taxon>
        <taxon>Marinilabiliales</taxon>
        <taxon>Marinifilaceae</taxon>
        <taxon>Labilibaculum</taxon>
    </lineage>
</organism>
<keyword evidence="4" id="KW-0411">Iron-sulfur</keyword>
<dbReference type="EMBL" id="MVDD01000009">
    <property type="protein sequence ID" value="PKQ62319.1"/>
    <property type="molecule type" value="Genomic_DNA"/>
</dbReference>
<dbReference type="InterPro" id="IPR036922">
    <property type="entry name" value="Rieske_2Fe-2S_sf"/>
</dbReference>
<comment type="caution">
    <text evidence="6">The sequence shown here is derived from an EMBL/GenBank/DDBJ whole genome shotgun (WGS) entry which is preliminary data.</text>
</comment>
<keyword evidence="1" id="KW-0001">2Fe-2S</keyword>
<dbReference type="OrthoDB" id="165343at2"/>
<sequence length="139" mass="15489">MEVIKLNRSIFQRILGKPATELPENNDFWSFTDSKITIKLSEANGLSKPDGAVRLEGKGLPNRIILVHGKKDQYQAYDNKCTHMGRRVDPVPGTETVQCCSVNCATFNQKGEVIDGPTKKPLKTHPVTLENDKLIITLN</sequence>
<dbReference type="GO" id="GO:0046872">
    <property type="term" value="F:metal ion binding"/>
    <property type="evidence" value="ECO:0007669"/>
    <property type="project" value="UniProtKB-KW"/>
</dbReference>
<protein>
    <recommendedName>
        <fullName evidence="5">Rieske domain-containing protein</fullName>
    </recommendedName>
</protein>
<dbReference type="AlphaFoldDB" id="A0A2N3HW95"/>
<evidence type="ECO:0000256" key="3">
    <source>
        <dbReference type="ARBA" id="ARBA00023004"/>
    </source>
</evidence>
<evidence type="ECO:0000256" key="2">
    <source>
        <dbReference type="ARBA" id="ARBA00022723"/>
    </source>
</evidence>
<keyword evidence="2" id="KW-0479">Metal-binding</keyword>
<dbReference type="SUPFAM" id="SSF50022">
    <property type="entry name" value="ISP domain"/>
    <property type="match status" value="1"/>
</dbReference>
<evidence type="ECO:0000313" key="6">
    <source>
        <dbReference type="EMBL" id="PKQ62319.1"/>
    </source>
</evidence>
<evidence type="ECO:0000259" key="5">
    <source>
        <dbReference type="PROSITE" id="PS51296"/>
    </source>
</evidence>
<dbReference type="Gene3D" id="2.102.10.10">
    <property type="entry name" value="Rieske [2Fe-2S] iron-sulphur domain"/>
    <property type="match status" value="1"/>
</dbReference>
<dbReference type="InterPro" id="IPR017941">
    <property type="entry name" value="Rieske_2Fe-2S"/>
</dbReference>
<dbReference type="RefSeq" id="WP_101261973.1">
    <property type="nucleotide sequence ID" value="NZ_MVDD01000009.1"/>
</dbReference>
<dbReference type="Proteomes" id="UP000233535">
    <property type="component" value="Unassembled WGS sequence"/>
</dbReference>
<reference evidence="6 7" key="1">
    <citation type="journal article" date="2017" name="Front. Microbiol.">
        <title>Labilibaculum manganireducens gen. nov., sp. nov. and Labilibaculum filiforme sp. nov., Novel Bacteroidetes Isolated from Subsurface Sediments of the Baltic Sea.</title>
        <authorList>
            <person name="Vandieken V."/>
            <person name="Marshall I.P."/>
            <person name="Niemann H."/>
            <person name="Engelen B."/>
            <person name="Cypionka H."/>
        </authorList>
    </citation>
    <scope>NUCLEOTIDE SEQUENCE [LARGE SCALE GENOMIC DNA]</scope>
    <source>
        <strain evidence="6 7">59.16B</strain>
    </source>
</reference>
<feature type="domain" description="Rieske" evidence="5">
    <location>
        <begin position="64"/>
        <end position="136"/>
    </location>
</feature>